<protein>
    <submittedName>
        <fullName evidence="2">Uncharacterized protein</fullName>
    </submittedName>
</protein>
<evidence type="ECO:0000256" key="1">
    <source>
        <dbReference type="SAM" id="MobiDB-lite"/>
    </source>
</evidence>
<organism evidence="2 3">
    <name type="scientific">Colletotrichum musicola</name>
    <dbReference type="NCBI Taxonomy" id="2175873"/>
    <lineage>
        <taxon>Eukaryota</taxon>
        <taxon>Fungi</taxon>
        <taxon>Dikarya</taxon>
        <taxon>Ascomycota</taxon>
        <taxon>Pezizomycotina</taxon>
        <taxon>Sordariomycetes</taxon>
        <taxon>Hypocreomycetidae</taxon>
        <taxon>Glomerellales</taxon>
        <taxon>Glomerellaceae</taxon>
        <taxon>Colletotrichum</taxon>
        <taxon>Colletotrichum orchidearum species complex</taxon>
    </lineage>
</organism>
<dbReference type="Proteomes" id="UP000639643">
    <property type="component" value="Unassembled WGS sequence"/>
</dbReference>
<proteinExistence type="predicted"/>
<evidence type="ECO:0000313" key="3">
    <source>
        <dbReference type="Proteomes" id="UP000639643"/>
    </source>
</evidence>
<comment type="caution">
    <text evidence="2">The sequence shown here is derived from an EMBL/GenBank/DDBJ whole genome shotgun (WGS) entry which is preliminary data.</text>
</comment>
<accession>A0A8H6MX57</accession>
<dbReference type="EMBL" id="WIGM01000793">
    <property type="protein sequence ID" value="KAF6812282.1"/>
    <property type="molecule type" value="Genomic_DNA"/>
</dbReference>
<feature type="region of interest" description="Disordered" evidence="1">
    <location>
        <begin position="1"/>
        <end position="40"/>
    </location>
</feature>
<sequence length="125" mass="13939">MYENVEPQLQTYLPPDHSQLLPRLQNSTQSSTSSTQKENKFNIPALAAAFTAFEGRVDTLEADFRVANTARTLSMGPEVQKLDRGKKMPGLYAIINEIQCCAAIMRNPRESNQERKLAPGEAGRE</sequence>
<reference evidence="2" key="1">
    <citation type="journal article" date="2020" name="Phytopathology">
        <title>Genome Sequence Resources of Colletotrichum truncatum, C. plurivorum, C. musicola, and C. sojae: Four Species Pathogenic to Soybean (Glycine max).</title>
        <authorList>
            <person name="Rogerio F."/>
            <person name="Boufleur T.R."/>
            <person name="Ciampi-Guillardi M."/>
            <person name="Sukno S.A."/>
            <person name="Thon M.R."/>
            <person name="Massola Junior N.S."/>
            <person name="Baroncelli R."/>
        </authorList>
    </citation>
    <scope>NUCLEOTIDE SEQUENCE</scope>
    <source>
        <strain evidence="2">LFN0074</strain>
    </source>
</reference>
<evidence type="ECO:0000313" key="2">
    <source>
        <dbReference type="EMBL" id="KAF6812282.1"/>
    </source>
</evidence>
<gene>
    <name evidence="2" type="ORF">CMUS01_13096</name>
</gene>
<feature type="compositionally biased region" description="Low complexity" evidence="1">
    <location>
        <begin position="25"/>
        <end position="36"/>
    </location>
</feature>
<dbReference type="AlphaFoldDB" id="A0A8H6MX57"/>
<keyword evidence="3" id="KW-1185">Reference proteome</keyword>
<name>A0A8H6MX57_9PEZI</name>